<evidence type="ECO:0000313" key="2">
    <source>
        <dbReference type="Proteomes" id="UP000299102"/>
    </source>
</evidence>
<evidence type="ECO:0000313" key="1">
    <source>
        <dbReference type="EMBL" id="GBP17241.1"/>
    </source>
</evidence>
<dbReference type="AlphaFoldDB" id="A0A4C1TT96"/>
<gene>
    <name evidence="1" type="ORF">EVAR_17738_1</name>
</gene>
<proteinExistence type="predicted"/>
<accession>A0A4C1TT96</accession>
<sequence>MRLAVPPANRFKYSKDVTVSISHAMFLILFLKHILANSTGRFSISTRSCPFSHVDTTRRSGLFQTAFKIGNAGTAITEQHNQRKNIPISSVWTEFGILLESQTICEGKWNVILDASQTTMGLFAVAIGRGARPGTLMGKTELRLVSF</sequence>
<dbReference type="EMBL" id="BGZK01000086">
    <property type="protein sequence ID" value="GBP17241.1"/>
    <property type="molecule type" value="Genomic_DNA"/>
</dbReference>
<name>A0A4C1TT96_EUMVA</name>
<reference evidence="1 2" key="1">
    <citation type="journal article" date="2019" name="Commun. Biol.">
        <title>The bagworm genome reveals a unique fibroin gene that provides high tensile strength.</title>
        <authorList>
            <person name="Kono N."/>
            <person name="Nakamura H."/>
            <person name="Ohtoshi R."/>
            <person name="Tomita M."/>
            <person name="Numata K."/>
            <person name="Arakawa K."/>
        </authorList>
    </citation>
    <scope>NUCLEOTIDE SEQUENCE [LARGE SCALE GENOMIC DNA]</scope>
</reference>
<protein>
    <submittedName>
        <fullName evidence="1">Uncharacterized protein</fullName>
    </submittedName>
</protein>
<comment type="caution">
    <text evidence="1">The sequence shown here is derived from an EMBL/GenBank/DDBJ whole genome shotgun (WGS) entry which is preliminary data.</text>
</comment>
<keyword evidence="2" id="KW-1185">Reference proteome</keyword>
<dbReference type="Proteomes" id="UP000299102">
    <property type="component" value="Unassembled WGS sequence"/>
</dbReference>
<organism evidence="1 2">
    <name type="scientific">Eumeta variegata</name>
    <name type="common">Bagworm moth</name>
    <name type="synonym">Eumeta japonica</name>
    <dbReference type="NCBI Taxonomy" id="151549"/>
    <lineage>
        <taxon>Eukaryota</taxon>
        <taxon>Metazoa</taxon>
        <taxon>Ecdysozoa</taxon>
        <taxon>Arthropoda</taxon>
        <taxon>Hexapoda</taxon>
        <taxon>Insecta</taxon>
        <taxon>Pterygota</taxon>
        <taxon>Neoptera</taxon>
        <taxon>Endopterygota</taxon>
        <taxon>Lepidoptera</taxon>
        <taxon>Glossata</taxon>
        <taxon>Ditrysia</taxon>
        <taxon>Tineoidea</taxon>
        <taxon>Psychidae</taxon>
        <taxon>Oiketicinae</taxon>
        <taxon>Eumeta</taxon>
    </lineage>
</organism>